<dbReference type="Pfam" id="PF10099">
    <property type="entry name" value="RskA_C"/>
    <property type="match status" value="1"/>
</dbReference>
<evidence type="ECO:0000256" key="11">
    <source>
        <dbReference type="SAM" id="MobiDB-lite"/>
    </source>
</evidence>
<proteinExistence type="predicted"/>
<evidence type="ECO:0000256" key="6">
    <source>
        <dbReference type="ARBA" id="ARBA00023015"/>
    </source>
</evidence>
<reference evidence="15 16" key="1">
    <citation type="submission" date="2024-09" db="EMBL/GenBank/DDBJ databases">
        <authorList>
            <person name="Sun Q."/>
            <person name="Mori K."/>
        </authorList>
    </citation>
    <scope>NUCLEOTIDE SEQUENCE [LARGE SCALE GENOMIC DNA]</scope>
    <source>
        <strain evidence="15 16">JCM 4557</strain>
    </source>
</reference>
<sequence length="254" mass="26759">MSPFTALSRIRRVHSLAVPYALNALEPRELRRFERHLARCAACAAEVRELAAGTERLGRAAARPAPDALRERVLRDVRTTEQERAAPAPSPRTSAVRRPLVLATAATAALALIGAVLLGVQLNRTQDRLDAERARARSIGEVLAAPDARTSTERDGRGRGISAVTAPGLHRAVVTVSGLGAAPEGRVRQLWVMAAQGKAPRSAGLLHGEQPVVVTGLAVGSRAFAVTDEPEGGSPRPTTAPLAQLDLAPDAFGE</sequence>
<feature type="region of interest" description="Disordered" evidence="11">
    <location>
        <begin position="227"/>
        <end position="254"/>
    </location>
</feature>
<keyword evidence="5 12" id="KW-1133">Transmembrane helix</keyword>
<evidence type="ECO:0000256" key="9">
    <source>
        <dbReference type="ARBA" id="ARBA00029829"/>
    </source>
</evidence>
<keyword evidence="7 12" id="KW-0472">Membrane</keyword>
<organism evidence="15 16">
    <name type="scientific">Streptomyces noboritoensis</name>
    <dbReference type="NCBI Taxonomy" id="67337"/>
    <lineage>
        <taxon>Bacteria</taxon>
        <taxon>Bacillati</taxon>
        <taxon>Actinomycetota</taxon>
        <taxon>Actinomycetes</taxon>
        <taxon>Kitasatosporales</taxon>
        <taxon>Streptomycetaceae</taxon>
        <taxon>Streptomyces</taxon>
    </lineage>
</organism>
<keyword evidence="6" id="KW-0805">Transcription regulation</keyword>
<evidence type="ECO:0000256" key="7">
    <source>
        <dbReference type="ARBA" id="ARBA00023136"/>
    </source>
</evidence>
<feature type="domain" description="Anti-sigma-K factor RskA N-terminal" evidence="14">
    <location>
        <begin position="14"/>
        <end position="46"/>
    </location>
</feature>
<feature type="transmembrane region" description="Helical" evidence="12">
    <location>
        <begin position="100"/>
        <end position="120"/>
    </location>
</feature>
<dbReference type="PANTHER" id="PTHR37461">
    <property type="entry name" value="ANTI-SIGMA-K FACTOR RSKA"/>
    <property type="match status" value="1"/>
</dbReference>
<protein>
    <recommendedName>
        <fullName evidence="10">Regulator of SigK</fullName>
    </recommendedName>
    <alternativeName>
        <fullName evidence="9">Sigma-K anti-sigma factor RskA</fullName>
    </alternativeName>
</protein>
<dbReference type="RefSeq" id="WP_394316517.1">
    <property type="nucleotide sequence ID" value="NZ_JBHMQV010000001.1"/>
</dbReference>
<evidence type="ECO:0000256" key="5">
    <source>
        <dbReference type="ARBA" id="ARBA00022989"/>
    </source>
</evidence>
<feature type="compositionally biased region" description="Low complexity" evidence="11">
    <location>
        <begin position="237"/>
        <end position="254"/>
    </location>
</feature>
<keyword evidence="4 12" id="KW-0812">Transmembrane</keyword>
<evidence type="ECO:0000256" key="1">
    <source>
        <dbReference type="ARBA" id="ARBA00004167"/>
    </source>
</evidence>
<dbReference type="Pfam" id="PF22618">
    <property type="entry name" value="RskA_N"/>
    <property type="match status" value="1"/>
</dbReference>
<feature type="compositionally biased region" description="Basic and acidic residues" evidence="11">
    <location>
        <begin position="70"/>
        <end position="84"/>
    </location>
</feature>
<name>A0ABV6TA56_9ACTN</name>
<evidence type="ECO:0000313" key="15">
    <source>
        <dbReference type="EMBL" id="MFC0842688.1"/>
    </source>
</evidence>
<evidence type="ECO:0000256" key="12">
    <source>
        <dbReference type="SAM" id="Phobius"/>
    </source>
</evidence>
<dbReference type="PANTHER" id="PTHR37461:SF1">
    <property type="entry name" value="ANTI-SIGMA-K FACTOR RSKA"/>
    <property type="match status" value="1"/>
</dbReference>
<dbReference type="Gene3D" id="1.10.10.1320">
    <property type="entry name" value="Anti-sigma factor, zinc-finger domain"/>
    <property type="match status" value="1"/>
</dbReference>
<keyword evidence="8" id="KW-0804">Transcription</keyword>
<evidence type="ECO:0000256" key="3">
    <source>
        <dbReference type="ARBA" id="ARBA00022475"/>
    </source>
</evidence>
<evidence type="ECO:0000256" key="10">
    <source>
        <dbReference type="ARBA" id="ARBA00030803"/>
    </source>
</evidence>
<dbReference type="InterPro" id="IPR041916">
    <property type="entry name" value="Anti_sigma_zinc_sf"/>
</dbReference>
<evidence type="ECO:0000256" key="4">
    <source>
        <dbReference type="ARBA" id="ARBA00022692"/>
    </source>
</evidence>
<keyword evidence="3" id="KW-1003">Cell membrane</keyword>
<dbReference type="EMBL" id="JBHMQV010000001">
    <property type="protein sequence ID" value="MFC0842688.1"/>
    <property type="molecule type" value="Genomic_DNA"/>
</dbReference>
<gene>
    <name evidence="15" type="ORF">ACFH04_02910</name>
</gene>
<evidence type="ECO:0000259" key="14">
    <source>
        <dbReference type="Pfam" id="PF22618"/>
    </source>
</evidence>
<dbReference type="InterPro" id="IPR051474">
    <property type="entry name" value="Anti-sigma-K/W_factor"/>
</dbReference>
<keyword evidence="16" id="KW-1185">Reference proteome</keyword>
<dbReference type="InterPro" id="IPR053877">
    <property type="entry name" value="RskA_N"/>
</dbReference>
<dbReference type="InterPro" id="IPR018764">
    <property type="entry name" value="RskA_C"/>
</dbReference>
<comment type="caution">
    <text evidence="15">The sequence shown here is derived from an EMBL/GenBank/DDBJ whole genome shotgun (WGS) entry which is preliminary data.</text>
</comment>
<comment type="subcellular location">
    <subcellularLocation>
        <location evidence="2">Cell membrane</location>
    </subcellularLocation>
    <subcellularLocation>
        <location evidence="1">Membrane</location>
        <topology evidence="1">Single-pass membrane protein</topology>
    </subcellularLocation>
</comment>
<evidence type="ECO:0000256" key="2">
    <source>
        <dbReference type="ARBA" id="ARBA00004236"/>
    </source>
</evidence>
<evidence type="ECO:0000313" key="16">
    <source>
        <dbReference type="Proteomes" id="UP001589887"/>
    </source>
</evidence>
<evidence type="ECO:0000256" key="8">
    <source>
        <dbReference type="ARBA" id="ARBA00023163"/>
    </source>
</evidence>
<feature type="region of interest" description="Disordered" evidence="11">
    <location>
        <begin position="70"/>
        <end position="92"/>
    </location>
</feature>
<accession>A0ABV6TA56</accession>
<evidence type="ECO:0000259" key="13">
    <source>
        <dbReference type="Pfam" id="PF10099"/>
    </source>
</evidence>
<feature type="domain" description="Anti-sigma K factor RskA C-terminal" evidence="13">
    <location>
        <begin position="104"/>
        <end position="241"/>
    </location>
</feature>
<dbReference type="Proteomes" id="UP001589887">
    <property type="component" value="Unassembled WGS sequence"/>
</dbReference>